<reference evidence="2 3" key="1">
    <citation type="journal article" date="2013" name="PLoS Genet.">
        <title>Comparative genome structure, secondary metabolite, and effector coding capacity across Cochliobolus pathogens.</title>
        <authorList>
            <person name="Condon B.J."/>
            <person name="Leng Y."/>
            <person name="Wu D."/>
            <person name="Bushley K.E."/>
            <person name="Ohm R.A."/>
            <person name="Otillar R."/>
            <person name="Martin J."/>
            <person name="Schackwitz W."/>
            <person name="Grimwood J."/>
            <person name="MohdZainudin N."/>
            <person name="Xue C."/>
            <person name="Wang R."/>
            <person name="Manning V.A."/>
            <person name="Dhillon B."/>
            <person name="Tu Z.J."/>
            <person name="Steffenson B.J."/>
            <person name="Salamov A."/>
            <person name="Sun H."/>
            <person name="Lowry S."/>
            <person name="LaButti K."/>
            <person name="Han J."/>
            <person name="Copeland A."/>
            <person name="Lindquist E."/>
            <person name="Barry K."/>
            <person name="Schmutz J."/>
            <person name="Baker S.E."/>
            <person name="Ciuffetti L.M."/>
            <person name="Grigoriev I.V."/>
            <person name="Zhong S."/>
            <person name="Turgeon B.G."/>
        </authorList>
    </citation>
    <scope>NUCLEOTIDE SEQUENCE [LARGE SCALE GENOMIC DNA]</scope>
    <source>
        <strain evidence="2 3">26-R-13</strain>
    </source>
</reference>
<dbReference type="HOGENOM" id="CLU_178665_0_0_1"/>
<protein>
    <submittedName>
        <fullName evidence="2">Uncharacterized protein</fullName>
    </submittedName>
</protein>
<evidence type="ECO:0000256" key="1">
    <source>
        <dbReference type="SAM" id="SignalP"/>
    </source>
</evidence>
<dbReference type="OrthoDB" id="5361929at2759"/>
<dbReference type="Proteomes" id="UP000053841">
    <property type="component" value="Unassembled WGS sequence"/>
</dbReference>
<keyword evidence="1" id="KW-0732">Signal</keyword>
<evidence type="ECO:0000313" key="3">
    <source>
        <dbReference type="Proteomes" id="UP000053841"/>
    </source>
</evidence>
<dbReference type="RefSeq" id="XP_007709274.1">
    <property type="nucleotide sequence ID" value="XM_007711084.1"/>
</dbReference>
<dbReference type="KEGG" id="bze:COCCADRAFT_2536"/>
<feature type="signal peptide" evidence="1">
    <location>
        <begin position="1"/>
        <end position="20"/>
    </location>
</feature>
<name>W6YFE2_COCC2</name>
<organism evidence="2 3">
    <name type="scientific">Cochliobolus carbonum (strain 26-R-13)</name>
    <name type="common">Maize leaf spot fungus</name>
    <name type="synonym">Bipolaris zeicola</name>
    <dbReference type="NCBI Taxonomy" id="930089"/>
    <lineage>
        <taxon>Eukaryota</taxon>
        <taxon>Fungi</taxon>
        <taxon>Dikarya</taxon>
        <taxon>Ascomycota</taxon>
        <taxon>Pezizomycotina</taxon>
        <taxon>Dothideomycetes</taxon>
        <taxon>Pleosporomycetidae</taxon>
        <taxon>Pleosporales</taxon>
        <taxon>Pleosporineae</taxon>
        <taxon>Pleosporaceae</taxon>
        <taxon>Bipolaris</taxon>
    </lineage>
</organism>
<sequence length="103" mass="11727">MKIPTSAILLPLFLTTATNAWELTVWLNNGKHVTAHGTRNSGCVTYDFDMNSPVKRAKFKESTFADTFELYEKEKCGGRVSYRENGGDYQIVPPRIIKSYKVY</sequence>
<dbReference type="eggNOG" id="ENOG502SUZD">
    <property type="taxonomic scope" value="Eukaryota"/>
</dbReference>
<dbReference type="AlphaFoldDB" id="W6YFE2"/>
<dbReference type="EMBL" id="KI964562">
    <property type="protein sequence ID" value="EUC36383.1"/>
    <property type="molecule type" value="Genomic_DNA"/>
</dbReference>
<feature type="chain" id="PRO_5004889010" evidence="1">
    <location>
        <begin position="21"/>
        <end position="103"/>
    </location>
</feature>
<keyword evidence="3" id="KW-1185">Reference proteome</keyword>
<gene>
    <name evidence="2" type="ORF">COCCADRAFT_2536</name>
</gene>
<accession>W6YFE2</accession>
<evidence type="ECO:0000313" key="2">
    <source>
        <dbReference type="EMBL" id="EUC36383.1"/>
    </source>
</evidence>
<dbReference type="GeneID" id="19145781"/>
<proteinExistence type="predicted"/>